<dbReference type="Proteomes" id="UP000040576">
    <property type="component" value="Unassembled WGS sequence"/>
</dbReference>
<keyword evidence="5" id="KW-0547">Nucleotide-binding</keyword>
<dbReference type="SMART" id="SM00382">
    <property type="entry name" value="AAA"/>
    <property type="match status" value="1"/>
</dbReference>
<dbReference type="PROSITE" id="PS00211">
    <property type="entry name" value="ABC_TRANSPORTER_1"/>
    <property type="match status" value="1"/>
</dbReference>
<keyword evidence="6" id="KW-0067">ATP-binding</keyword>
<dbReference type="InterPro" id="IPR027417">
    <property type="entry name" value="P-loop_NTPase"/>
</dbReference>
<sequence length="294" mass="32664">MLSCGGFSYEKIIVENLKYKYPDTDQLALNDVSFEVEEGEVIGIVGQNSAGKSSLCLALTGLIPHFFNGAYGGKVLIDGIEVKTSTITDLSQKAGLVFDNPFTQMTASKYTVYDEIAFGLENIGVSREEMIERVDWSLKMMGIENIKDKNPFDLSGGQMQRVAIASVIAMRPEILVLDEPTSQLDPQASEEVFRVIQQLSQEGITIVIAEHKMEKLASFTDRILLLYEGKQIDFDTPQKVFSRDDLHDYGVVPPIFTTYCKAMGMKNKKTNTYPVTLAEVSSLLGGENNEWNKS</sequence>
<dbReference type="SUPFAM" id="SSF52540">
    <property type="entry name" value="P-loop containing nucleoside triphosphate hydrolases"/>
    <property type="match status" value="1"/>
</dbReference>
<keyword evidence="11" id="KW-1185">Reference proteome</keyword>
<dbReference type="EMBL" id="CCRF01000070">
    <property type="protein sequence ID" value="CEE02353.1"/>
    <property type="molecule type" value="Genomic_DNA"/>
</dbReference>
<dbReference type="GO" id="GO:0015087">
    <property type="term" value="F:cobalt ion transmembrane transporter activity"/>
    <property type="evidence" value="ECO:0007669"/>
    <property type="project" value="UniProtKB-ARBA"/>
</dbReference>
<dbReference type="InterPro" id="IPR003593">
    <property type="entry name" value="AAA+_ATPase"/>
</dbReference>
<evidence type="ECO:0000256" key="5">
    <source>
        <dbReference type="ARBA" id="ARBA00022741"/>
    </source>
</evidence>
<dbReference type="FunFam" id="3.40.50.300:FF:000224">
    <property type="entry name" value="Energy-coupling factor transporter ATP-binding protein EcfA"/>
    <property type="match status" value="1"/>
</dbReference>
<dbReference type="InterPro" id="IPR015856">
    <property type="entry name" value="ABC_transpr_CbiO/EcfA_su"/>
</dbReference>
<evidence type="ECO:0000259" key="9">
    <source>
        <dbReference type="PROSITE" id="PS50893"/>
    </source>
</evidence>
<dbReference type="Gene3D" id="3.40.50.300">
    <property type="entry name" value="P-loop containing nucleotide triphosphate hydrolases"/>
    <property type="match status" value="1"/>
</dbReference>
<dbReference type="PANTHER" id="PTHR43553:SF21">
    <property type="entry name" value="ABC TRANSPORTER ATP-BINDING PROTEIN MA_1418-RELATED"/>
    <property type="match status" value="1"/>
</dbReference>
<dbReference type="Pfam" id="PF00005">
    <property type="entry name" value="ABC_tran"/>
    <property type="match status" value="1"/>
</dbReference>
<evidence type="ECO:0000256" key="4">
    <source>
        <dbReference type="ARBA" id="ARBA00022475"/>
    </source>
</evidence>
<evidence type="ECO:0000313" key="11">
    <source>
        <dbReference type="Proteomes" id="UP000040576"/>
    </source>
</evidence>
<dbReference type="PANTHER" id="PTHR43553">
    <property type="entry name" value="HEAVY METAL TRANSPORTER"/>
    <property type="match status" value="1"/>
</dbReference>
<dbReference type="AlphaFoldDB" id="A0A090J177"/>
<keyword evidence="7" id="KW-1278">Translocase</keyword>
<comment type="subcellular location">
    <subcellularLocation>
        <location evidence="1">Cell membrane</location>
        <topology evidence="1">Peripheral membrane protein</topology>
    </subcellularLocation>
</comment>
<evidence type="ECO:0000256" key="1">
    <source>
        <dbReference type="ARBA" id="ARBA00004202"/>
    </source>
</evidence>
<keyword evidence="4" id="KW-1003">Cell membrane</keyword>
<evidence type="ECO:0000256" key="8">
    <source>
        <dbReference type="ARBA" id="ARBA00023136"/>
    </source>
</evidence>
<dbReference type="CDD" id="cd03225">
    <property type="entry name" value="ABC_cobalt_CbiO_domain1"/>
    <property type="match status" value="1"/>
</dbReference>
<dbReference type="InterPro" id="IPR017871">
    <property type="entry name" value="ABC_transporter-like_CS"/>
</dbReference>
<dbReference type="InterPro" id="IPR050095">
    <property type="entry name" value="ECF_ABC_transporter_ATP-bd"/>
</dbReference>
<keyword evidence="8" id="KW-0472">Membrane</keyword>
<dbReference type="InterPro" id="IPR003439">
    <property type="entry name" value="ABC_transporter-like_ATP-bd"/>
</dbReference>
<organism evidence="10 11">
    <name type="scientific">Caldibacillus thermoamylovorans</name>
    <dbReference type="NCBI Taxonomy" id="35841"/>
    <lineage>
        <taxon>Bacteria</taxon>
        <taxon>Bacillati</taxon>
        <taxon>Bacillota</taxon>
        <taxon>Bacilli</taxon>
        <taxon>Bacillales</taxon>
        <taxon>Bacillaceae</taxon>
        <taxon>Caldibacillus</taxon>
    </lineage>
</organism>
<keyword evidence="3" id="KW-0813">Transport</keyword>
<reference evidence="10 11" key="1">
    <citation type="submission" date="2014-07" db="EMBL/GenBank/DDBJ databases">
        <authorList>
            <person name="Wibberg Daniel"/>
        </authorList>
    </citation>
    <scope>NUCLEOTIDE SEQUENCE [LARGE SCALE GENOMIC DNA]</scope>
</reference>
<evidence type="ECO:0000256" key="2">
    <source>
        <dbReference type="ARBA" id="ARBA00005417"/>
    </source>
</evidence>
<evidence type="ECO:0000256" key="7">
    <source>
        <dbReference type="ARBA" id="ARBA00022967"/>
    </source>
</evidence>
<name>A0A090J177_9BACI</name>
<protein>
    <submittedName>
        <fullName evidence="10">ABC transporter related protein</fullName>
    </submittedName>
</protein>
<dbReference type="GO" id="GO:0005524">
    <property type="term" value="F:ATP binding"/>
    <property type="evidence" value="ECO:0007669"/>
    <property type="project" value="UniProtKB-KW"/>
</dbReference>
<gene>
    <name evidence="10" type="ORF">BT1A1_2535</name>
</gene>
<comment type="similarity">
    <text evidence="2">Belongs to the ABC transporter superfamily.</text>
</comment>
<dbReference type="GO" id="GO:0016887">
    <property type="term" value="F:ATP hydrolysis activity"/>
    <property type="evidence" value="ECO:0007669"/>
    <property type="project" value="InterPro"/>
</dbReference>
<evidence type="ECO:0000256" key="3">
    <source>
        <dbReference type="ARBA" id="ARBA00022448"/>
    </source>
</evidence>
<accession>A0A090J177</accession>
<proteinExistence type="inferred from homology"/>
<feature type="domain" description="ABC transporter" evidence="9">
    <location>
        <begin position="12"/>
        <end position="253"/>
    </location>
</feature>
<dbReference type="GO" id="GO:0042626">
    <property type="term" value="F:ATPase-coupled transmembrane transporter activity"/>
    <property type="evidence" value="ECO:0007669"/>
    <property type="project" value="TreeGrafter"/>
</dbReference>
<dbReference type="GO" id="GO:0043190">
    <property type="term" value="C:ATP-binding cassette (ABC) transporter complex"/>
    <property type="evidence" value="ECO:0007669"/>
    <property type="project" value="TreeGrafter"/>
</dbReference>
<evidence type="ECO:0000256" key="6">
    <source>
        <dbReference type="ARBA" id="ARBA00022840"/>
    </source>
</evidence>
<evidence type="ECO:0000313" key="10">
    <source>
        <dbReference type="EMBL" id="CEE02353.1"/>
    </source>
</evidence>
<dbReference type="PROSITE" id="PS50893">
    <property type="entry name" value="ABC_TRANSPORTER_2"/>
    <property type="match status" value="1"/>
</dbReference>